<name>A0A0H4PJG4_9BACT</name>
<dbReference type="OrthoDB" id="667553at2"/>
<proteinExistence type="predicted"/>
<dbReference type="STRING" id="320787.CA2015_3820"/>
<dbReference type="SUPFAM" id="SSF51206">
    <property type="entry name" value="cAMP-binding domain-like"/>
    <property type="match status" value="1"/>
</dbReference>
<dbReference type="Pfam" id="PF00027">
    <property type="entry name" value="cNMP_binding"/>
    <property type="match status" value="1"/>
</dbReference>
<protein>
    <submittedName>
        <fullName evidence="2">Putative transcriptional regulator, Crp/Fnr family</fullName>
    </submittedName>
</protein>
<dbReference type="AlphaFoldDB" id="A0A0H4PJG4"/>
<organism evidence="2 3">
    <name type="scientific">Cyclobacterium amurskyense</name>
    <dbReference type="NCBI Taxonomy" id="320787"/>
    <lineage>
        <taxon>Bacteria</taxon>
        <taxon>Pseudomonadati</taxon>
        <taxon>Bacteroidota</taxon>
        <taxon>Cytophagia</taxon>
        <taxon>Cytophagales</taxon>
        <taxon>Cyclobacteriaceae</taxon>
        <taxon>Cyclobacterium</taxon>
    </lineage>
</organism>
<dbReference type="InterPro" id="IPR018490">
    <property type="entry name" value="cNMP-bd_dom_sf"/>
</dbReference>
<feature type="domain" description="Cyclic nucleotide-binding" evidence="1">
    <location>
        <begin position="13"/>
        <end position="117"/>
    </location>
</feature>
<evidence type="ECO:0000259" key="1">
    <source>
        <dbReference type="PROSITE" id="PS50042"/>
    </source>
</evidence>
<dbReference type="InterPro" id="IPR000595">
    <property type="entry name" value="cNMP-bd_dom"/>
</dbReference>
<dbReference type="EMBL" id="CP012040">
    <property type="protein sequence ID" value="AKP53190.1"/>
    <property type="molecule type" value="Genomic_DNA"/>
</dbReference>
<dbReference type="InterPro" id="IPR014710">
    <property type="entry name" value="RmlC-like_jellyroll"/>
</dbReference>
<sequence>MVDLNRLKQIYKFGKELSLKDIQVLLKAAKNGSFRKKELLINEGSKRNDVFYIKSGLVRCFNINDKGEEITLKLIPEHQVVANVDLILFSQASRFFYEALENTEVFFIDYDVLQDLVSRNPKLEANRKYVLQRLLKESMERVESFVLLTPEERYLRFVKDYPGITNRVQDKYIANVLGITPVSLSRIRKRIATKN</sequence>
<evidence type="ECO:0000313" key="2">
    <source>
        <dbReference type="EMBL" id="AKP53190.1"/>
    </source>
</evidence>
<dbReference type="Gene3D" id="2.60.120.10">
    <property type="entry name" value="Jelly Rolls"/>
    <property type="match status" value="1"/>
</dbReference>
<dbReference type="RefSeq" id="WP_048643316.1">
    <property type="nucleotide sequence ID" value="NZ_CP012040.1"/>
</dbReference>
<dbReference type="PROSITE" id="PS50042">
    <property type="entry name" value="CNMP_BINDING_3"/>
    <property type="match status" value="1"/>
</dbReference>
<dbReference type="KEGG" id="camu:CA2015_3820"/>
<dbReference type="Proteomes" id="UP000036520">
    <property type="component" value="Chromosome"/>
</dbReference>
<keyword evidence="3" id="KW-1185">Reference proteome</keyword>
<reference evidence="2 3" key="1">
    <citation type="submission" date="2015-07" db="EMBL/GenBank/DDBJ databases">
        <authorList>
            <person name="Kim K.M."/>
        </authorList>
    </citation>
    <scope>NUCLEOTIDE SEQUENCE [LARGE SCALE GENOMIC DNA]</scope>
    <source>
        <strain evidence="2 3">KCTC 12363</strain>
    </source>
</reference>
<accession>A0A0H4PJG4</accession>
<evidence type="ECO:0000313" key="3">
    <source>
        <dbReference type="Proteomes" id="UP000036520"/>
    </source>
</evidence>
<gene>
    <name evidence="2" type="ORF">CA2015_3820</name>
</gene>